<feature type="domain" description="Tetrapyrrole biosynthesis uroporphyrinogen III synthase" evidence="2">
    <location>
        <begin position="60"/>
        <end position="239"/>
    </location>
</feature>
<feature type="region of interest" description="Disordered" evidence="1">
    <location>
        <begin position="262"/>
        <end position="294"/>
    </location>
</feature>
<dbReference type="GO" id="GO:0033014">
    <property type="term" value="P:tetrapyrrole biosynthetic process"/>
    <property type="evidence" value="ECO:0007669"/>
    <property type="project" value="InterPro"/>
</dbReference>
<dbReference type="InterPro" id="IPR003754">
    <property type="entry name" value="4pyrrol_synth_uPrphyn_synth"/>
</dbReference>
<name>A0A644TT42_9ZZZZ</name>
<dbReference type="AlphaFoldDB" id="A0A644TT42"/>
<accession>A0A644TT42</accession>
<comment type="caution">
    <text evidence="3">The sequence shown here is derived from an EMBL/GenBank/DDBJ whole genome shotgun (WGS) entry which is preliminary data.</text>
</comment>
<protein>
    <recommendedName>
        <fullName evidence="2">Tetrapyrrole biosynthesis uroporphyrinogen III synthase domain-containing protein</fullName>
    </recommendedName>
</protein>
<evidence type="ECO:0000259" key="2">
    <source>
        <dbReference type="Pfam" id="PF02602"/>
    </source>
</evidence>
<dbReference type="Gene3D" id="3.40.50.10090">
    <property type="match status" value="2"/>
</dbReference>
<proteinExistence type="predicted"/>
<gene>
    <name evidence="3" type="ORF">SDC9_15919</name>
</gene>
<dbReference type="GO" id="GO:0004852">
    <property type="term" value="F:uroporphyrinogen-III synthase activity"/>
    <property type="evidence" value="ECO:0007669"/>
    <property type="project" value="InterPro"/>
</dbReference>
<organism evidence="3">
    <name type="scientific">bioreactor metagenome</name>
    <dbReference type="NCBI Taxonomy" id="1076179"/>
    <lineage>
        <taxon>unclassified sequences</taxon>
        <taxon>metagenomes</taxon>
        <taxon>ecological metagenomes</taxon>
    </lineage>
</organism>
<reference evidence="3" key="1">
    <citation type="submission" date="2019-08" db="EMBL/GenBank/DDBJ databases">
        <authorList>
            <person name="Kucharzyk K."/>
            <person name="Murdoch R.W."/>
            <person name="Higgins S."/>
            <person name="Loffler F."/>
        </authorList>
    </citation>
    <scope>NUCLEOTIDE SEQUENCE</scope>
</reference>
<dbReference type="InterPro" id="IPR036108">
    <property type="entry name" value="4pyrrol_syn_uPrphyn_synt_sf"/>
</dbReference>
<evidence type="ECO:0000256" key="1">
    <source>
        <dbReference type="SAM" id="MobiDB-lite"/>
    </source>
</evidence>
<evidence type="ECO:0000313" key="3">
    <source>
        <dbReference type="EMBL" id="MPL70166.1"/>
    </source>
</evidence>
<sequence length="294" mass="33697">MSKQIIKNVLISQPAPADIDKSQYKVLIDKHNLNLTFNKFFDVVGITNKEYRDSKVSILDHSAVIVTSKLAVDNYFRLAKELRLVIPESMKFFCVSESIANYLQNYIQYRKRKIFYGKLQFSELISVIIKHKNETFLYPCSEETTPENFKLLEKAKITYTKSVMYRSVPKNLSEVDIKNFDLVVMFSPIGVKSFIQSFKPSDYEKVVVAAFGSNTQVALKEAKIRTLIPAPTIEAPSMIMAIDRYLSFTANELEEHQLKIEEEFNKKPEKKAPASLKITAKKTAKTQAEKPKSK</sequence>
<dbReference type="SUPFAM" id="SSF69618">
    <property type="entry name" value="HemD-like"/>
    <property type="match status" value="1"/>
</dbReference>
<dbReference type="EMBL" id="VSSQ01000051">
    <property type="protein sequence ID" value="MPL70166.1"/>
    <property type="molecule type" value="Genomic_DNA"/>
</dbReference>
<feature type="compositionally biased region" description="Basic and acidic residues" evidence="1">
    <location>
        <begin position="262"/>
        <end position="272"/>
    </location>
</feature>
<dbReference type="Pfam" id="PF02602">
    <property type="entry name" value="HEM4"/>
    <property type="match status" value="1"/>
</dbReference>
<dbReference type="CDD" id="cd06578">
    <property type="entry name" value="HemD"/>
    <property type="match status" value="1"/>
</dbReference>